<dbReference type="AlphaFoldDB" id="A0A9Q1GKS1"/>
<gene>
    <name evidence="2" type="ORF">Cgig2_033944</name>
</gene>
<keyword evidence="3" id="KW-1185">Reference proteome</keyword>
<feature type="region of interest" description="Disordered" evidence="1">
    <location>
        <begin position="1"/>
        <end position="25"/>
    </location>
</feature>
<protein>
    <submittedName>
        <fullName evidence="2">Uncharacterized protein</fullName>
    </submittedName>
</protein>
<dbReference type="EMBL" id="JAKOGI010002829">
    <property type="protein sequence ID" value="KAJ8421259.1"/>
    <property type="molecule type" value="Genomic_DNA"/>
</dbReference>
<evidence type="ECO:0000313" key="2">
    <source>
        <dbReference type="EMBL" id="KAJ8421259.1"/>
    </source>
</evidence>
<proteinExistence type="predicted"/>
<evidence type="ECO:0000313" key="3">
    <source>
        <dbReference type="Proteomes" id="UP001153076"/>
    </source>
</evidence>
<organism evidence="2 3">
    <name type="scientific">Carnegiea gigantea</name>
    <dbReference type="NCBI Taxonomy" id="171969"/>
    <lineage>
        <taxon>Eukaryota</taxon>
        <taxon>Viridiplantae</taxon>
        <taxon>Streptophyta</taxon>
        <taxon>Embryophyta</taxon>
        <taxon>Tracheophyta</taxon>
        <taxon>Spermatophyta</taxon>
        <taxon>Magnoliopsida</taxon>
        <taxon>eudicotyledons</taxon>
        <taxon>Gunneridae</taxon>
        <taxon>Pentapetalae</taxon>
        <taxon>Caryophyllales</taxon>
        <taxon>Cactineae</taxon>
        <taxon>Cactaceae</taxon>
        <taxon>Cactoideae</taxon>
        <taxon>Echinocereeae</taxon>
        <taxon>Carnegiea</taxon>
    </lineage>
</organism>
<evidence type="ECO:0000256" key="1">
    <source>
        <dbReference type="SAM" id="MobiDB-lite"/>
    </source>
</evidence>
<sequence length="183" mass="21217">MYDDDIDMKIDEDDPQPQGGNDVGGVGGVGSLRALAIPPKGERYDPLLTRSHSKVGSLGFNKAHMDDHFPPLNLTFDEVNEHLAQDQQELFHWQIVFDRRQQNLEHYVHYAYEYQEYYNPDFYGRIYAGMIMPITSDDIWLHTNLSLSDPPGVTRSSCRLRKRRRTGREEEDTTESNLHYIEA</sequence>
<feature type="compositionally biased region" description="Acidic residues" evidence="1">
    <location>
        <begin position="1"/>
        <end position="15"/>
    </location>
</feature>
<dbReference type="Proteomes" id="UP001153076">
    <property type="component" value="Unassembled WGS sequence"/>
</dbReference>
<comment type="caution">
    <text evidence="2">The sequence shown here is derived from an EMBL/GenBank/DDBJ whole genome shotgun (WGS) entry which is preliminary data.</text>
</comment>
<accession>A0A9Q1GKS1</accession>
<feature type="region of interest" description="Disordered" evidence="1">
    <location>
        <begin position="161"/>
        <end position="183"/>
    </location>
</feature>
<reference evidence="2" key="1">
    <citation type="submission" date="2022-04" db="EMBL/GenBank/DDBJ databases">
        <title>Carnegiea gigantea Genome sequencing and assembly v2.</title>
        <authorList>
            <person name="Copetti D."/>
            <person name="Sanderson M.J."/>
            <person name="Burquez A."/>
            <person name="Wojciechowski M.F."/>
        </authorList>
    </citation>
    <scope>NUCLEOTIDE SEQUENCE</scope>
    <source>
        <strain evidence="2">SGP5-SGP5p</strain>
        <tissue evidence="2">Aerial part</tissue>
    </source>
</reference>
<name>A0A9Q1GKS1_9CARY</name>